<dbReference type="Pfam" id="PF04069">
    <property type="entry name" value="OpuAC"/>
    <property type="match status" value="1"/>
</dbReference>
<dbReference type="HOGENOM" id="CLU_084708_0_0_11"/>
<dbReference type="eggNOG" id="ENOG5030TK4">
    <property type="taxonomic scope" value="Bacteria"/>
</dbReference>
<dbReference type="Proteomes" id="UP000014809">
    <property type="component" value="Chromosome"/>
</dbReference>
<proteinExistence type="predicted"/>
<evidence type="ECO:0000313" key="3">
    <source>
        <dbReference type="EMBL" id="AGP31151.1"/>
    </source>
</evidence>
<evidence type="ECO:0000259" key="2">
    <source>
        <dbReference type="Pfam" id="PF04069"/>
    </source>
</evidence>
<reference evidence="3 4" key="1">
    <citation type="submission" date="2012-06" db="EMBL/GenBank/DDBJ databases">
        <title>Complete genome sequence of Corynebacterium terpenotabidum Y-11 (=DSM 44721).</title>
        <authorList>
            <person name="Ruckert C."/>
            <person name="Albersmeier A."/>
            <person name="Al-Dilaimi A."/>
            <person name="Szczepanowski R."/>
            <person name="Kalinowski J."/>
        </authorList>
    </citation>
    <scope>NUCLEOTIDE SEQUENCE [LARGE SCALE GENOMIC DNA]</scope>
    <source>
        <strain evidence="3 4">Y-11</strain>
    </source>
</reference>
<dbReference type="SUPFAM" id="SSF53850">
    <property type="entry name" value="Periplasmic binding protein-like II"/>
    <property type="match status" value="1"/>
</dbReference>
<keyword evidence="1" id="KW-0732">Signal</keyword>
<dbReference type="STRING" id="1200352.A606_07520"/>
<accession>S4XF34</accession>
<gene>
    <name evidence="3" type="ORF">A606_07520</name>
</gene>
<feature type="domain" description="ABC-type glycine betaine transport system substrate-binding" evidence="2">
    <location>
        <begin position="45"/>
        <end position="114"/>
    </location>
</feature>
<feature type="signal peptide" evidence="1">
    <location>
        <begin position="1"/>
        <end position="24"/>
    </location>
</feature>
<evidence type="ECO:0000256" key="1">
    <source>
        <dbReference type="SAM" id="SignalP"/>
    </source>
</evidence>
<feature type="chain" id="PRO_5038805804" description="ABC-type glycine betaine transport system substrate-binding domain-containing protein" evidence="1">
    <location>
        <begin position="25"/>
        <end position="210"/>
    </location>
</feature>
<dbReference type="OrthoDB" id="4423830at2"/>
<evidence type="ECO:0000313" key="4">
    <source>
        <dbReference type="Proteomes" id="UP000014809"/>
    </source>
</evidence>
<dbReference type="InterPro" id="IPR007210">
    <property type="entry name" value="ABC_Gly_betaine_transp_sub-bd"/>
</dbReference>
<keyword evidence="4" id="KW-1185">Reference proteome</keyword>
<dbReference type="GO" id="GO:0043190">
    <property type="term" value="C:ATP-binding cassette (ABC) transporter complex"/>
    <property type="evidence" value="ECO:0007669"/>
    <property type="project" value="InterPro"/>
</dbReference>
<dbReference type="KEGG" id="cter:A606_07520"/>
<dbReference type="GO" id="GO:0022857">
    <property type="term" value="F:transmembrane transporter activity"/>
    <property type="evidence" value="ECO:0007669"/>
    <property type="project" value="InterPro"/>
</dbReference>
<name>S4XF34_9CORY</name>
<organism evidence="3 4">
    <name type="scientific">Corynebacterium terpenotabidum Y-11</name>
    <dbReference type="NCBI Taxonomy" id="1200352"/>
    <lineage>
        <taxon>Bacteria</taxon>
        <taxon>Bacillati</taxon>
        <taxon>Actinomycetota</taxon>
        <taxon>Actinomycetes</taxon>
        <taxon>Mycobacteriales</taxon>
        <taxon>Corynebacteriaceae</taxon>
        <taxon>Corynebacterium</taxon>
    </lineage>
</organism>
<sequence>MRGVPGRRAAALLAVVTAVGVVCAGCSSGATSPTHQAVSSAVDSTVVIGVTGDPLQQALADVYRAGLEEQGRTVEETRVDDADRISGLRSGDLTLVTGCVGELLDTLDAAKGRELRELYRAEQAEGEVDAETWRDITHSTMVSALPTDLQATDPGLAVACEDESLPQNIVAVYRKPTMDRADRKALNDVAGGVTTADLQAAAEDVDQATE</sequence>
<dbReference type="AlphaFoldDB" id="S4XF34"/>
<dbReference type="EMBL" id="CP003696">
    <property type="protein sequence ID" value="AGP31151.1"/>
    <property type="molecule type" value="Genomic_DNA"/>
</dbReference>
<dbReference type="RefSeq" id="WP_020441512.1">
    <property type="nucleotide sequence ID" value="NC_021663.1"/>
</dbReference>
<dbReference type="Gene3D" id="3.40.190.10">
    <property type="entry name" value="Periplasmic binding protein-like II"/>
    <property type="match status" value="1"/>
</dbReference>
<protein>
    <recommendedName>
        <fullName evidence="2">ABC-type glycine betaine transport system substrate-binding domain-containing protein</fullName>
    </recommendedName>
</protein>
<dbReference type="PATRIC" id="fig|1200352.3.peg.1534"/>